<comment type="function">
    <text evidence="1">Directs RNA polymerase II nuclear import.</text>
</comment>
<dbReference type="GO" id="GO:0032502">
    <property type="term" value="P:developmental process"/>
    <property type="evidence" value="ECO:0007669"/>
    <property type="project" value="TreeGrafter"/>
</dbReference>
<evidence type="ECO:0000256" key="9">
    <source>
        <dbReference type="ARBA" id="ARBA00023242"/>
    </source>
</evidence>
<dbReference type="GO" id="GO:0005737">
    <property type="term" value="C:cytoplasm"/>
    <property type="evidence" value="ECO:0007669"/>
    <property type="project" value="UniProtKB-SubCell"/>
</dbReference>
<feature type="region of interest" description="Disordered" evidence="10">
    <location>
        <begin position="141"/>
        <end position="209"/>
    </location>
</feature>
<dbReference type="InterPro" id="IPR040218">
    <property type="entry name" value="SLC7A6OS"/>
</dbReference>
<dbReference type="Proteomes" id="UP000527355">
    <property type="component" value="Unassembled WGS sequence"/>
</dbReference>
<keyword evidence="9" id="KW-0539">Nucleus</keyword>
<organism evidence="12 13">
    <name type="scientific">Myotis myotis</name>
    <name type="common">Greater mouse-eared bat</name>
    <name type="synonym">Vespertilio myotis</name>
    <dbReference type="NCBI Taxonomy" id="51298"/>
    <lineage>
        <taxon>Eukaryota</taxon>
        <taxon>Metazoa</taxon>
        <taxon>Chordata</taxon>
        <taxon>Craniata</taxon>
        <taxon>Vertebrata</taxon>
        <taxon>Euteleostomi</taxon>
        <taxon>Mammalia</taxon>
        <taxon>Eutheria</taxon>
        <taxon>Laurasiatheria</taxon>
        <taxon>Chiroptera</taxon>
        <taxon>Yangochiroptera</taxon>
        <taxon>Vespertilionidae</taxon>
        <taxon>Myotis</taxon>
    </lineage>
</organism>
<evidence type="ECO:0000256" key="8">
    <source>
        <dbReference type="ARBA" id="ARBA00022927"/>
    </source>
</evidence>
<comment type="similarity">
    <text evidence="4">Belongs to the IWR1/SLC7A6OS family.</text>
</comment>
<reference evidence="12 13" key="1">
    <citation type="journal article" date="2020" name="Nature">
        <title>Six reference-quality genomes reveal evolution of bat adaptations.</title>
        <authorList>
            <person name="Jebb D."/>
            <person name="Huang Z."/>
            <person name="Pippel M."/>
            <person name="Hughes G.M."/>
            <person name="Lavrichenko K."/>
            <person name="Devanna P."/>
            <person name="Winkler S."/>
            <person name="Jermiin L.S."/>
            <person name="Skirmuntt E.C."/>
            <person name="Katzourakis A."/>
            <person name="Burkitt-Gray L."/>
            <person name="Ray D.A."/>
            <person name="Sullivan K.A.M."/>
            <person name="Roscito J.G."/>
            <person name="Kirilenko B.M."/>
            <person name="Davalos L.M."/>
            <person name="Corthals A.P."/>
            <person name="Power M.L."/>
            <person name="Jones G."/>
            <person name="Ransome R.D."/>
            <person name="Dechmann D.K.N."/>
            <person name="Locatelli A.G."/>
            <person name="Puechmaille S.J."/>
            <person name="Fedrigo O."/>
            <person name="Jarvis E.D."/>
            <person name="Hiller M."/>
            <person name="Vernes S.C."/>
            <person name="Myers E.W."/>
            <person name="Teeling E.C."/>
        </authorList>
    </citation>
    <scope>NUCLEOTIDE SEQUENCE [LARGE SCALE GENOMIC DNA]</scope>
    <source>
        <strain evidence="12">MMyoMyo1</strain>
        <tissue evidence="12">Flight muscle</tissue>
    </source>
</reference>
<comment type="subcellular location">
    <subcellularLocation>
        <location evidence="3">Cytoplasm</location>
    </subcellularLocation>
    <subcellularLocation>
        <location evidence="2">Nucleus</location>
    </subcellularLocation>
</comment>
<evidence type="ECO:0000256" key="6">
    <source>
        <dbReference type="ARBA" id="ARBA00022448"/>
    </source>
</evidence>
<dbReference type="PANTHER" id="PTHR31196:SF2">
    <property type="entry name" value="RNA POLYMERASE II NUCLEAR LOCALIZATION PROTEIN SLC7A6OS-RELATED"/>
    <property type="match status" value="1"/>
</dbReference>
<evidence type="ECO:0000256" key="4">
    <source>
        <dbReference type="ARBA" id="ARBA00010218"/>
    </source>
</evidence>
<accession>A0A7J7VYJ5</accession>
<gene>
    <name evidence="12" type="ORF">mMyoMyo1_012252</name>
</gene>
<evidence type="ECO:0000256" key="2">
    <source>
        <dbReference type="ARBA" id="ARBA00004123"/>
    </source>
</evidence>
<evidence type="ECO:0000256" key="5">
    <source>
        <dbReference type="ARBA" id="ARBA00017036"/>
    </source>
</evidence>
<evidence type="ECO:0000256" key="3">
    <source>
        <dbReference type="ARBA" id="ARBA00004496"/>
    </source>
</evidence>
<dbReference type="GO" id="GO:0015031">
    <property type="term" value="P:protein transport"/>
    <property type="evidence" value="ECO:0007669"/>
    <property type="project" value="UniProtKB-KW"/>
</dbReference>
<sequence>MEASRTATLRVKRKPSEEPAEALVLACKRFRRDAGESAVQETPPRGSVENSREKCLPVGGHHMLPGGPGPAAPARSAPTPGHPSVYPPQELLPERLTISEDGPSVGHREEEKDDYVYDIYYLETATPGWIEKDLSVQPLSQEWELVDDGKQLEDVDEEEDEDDENSENNWRNEYPEEESSDGDEDSRGSDECDSLSEEERGNSRPHMWSKYPLYAQEEFGYDSTYDLAWD</sequence>
<dbReference type="GO" id="GO:0005634">
    <property type="term" value="C:nucleus"/>
    <property type="evidence" value="ECO:0007669"/>
    <property type="project" value="UniProtKB-SubCell"/>
</dbReference>
<comment type="caution">
    <text evidence="12">The sequence shown here is derived from an EMBL/GenBank/DDBJ whole genome shotgun (WGS) entry which is preliminary data.</text>
</comment>
<feature type="compositionally biased region" description="Acidic residues" evidence="10">
    <location>
        <begin position="175"/>
        <end position="184"/>
    </location>
</feature>
<feature type="compositionally biased region" description="Acidic residues" evidence="10">
    <location>
        <begin position="154"/>
        <end position="166"/>
    </location>
</feature>
<feature type="region of interest" description="Disordered" evidence="10">
    <location>
        <begin position="1"/>
        <end position="20"/>
    </location>
</feature>
<evidence type="ECO:0000256" key="1">
    <source>
        <dbReference type="ARBA" id="ARBA00003202"/>
    </source>
</evidence>
<dbReference type="AlphaFoldDB" id="A0A7J7VYJ5"/>
<keyword evidence="7" id="KW-0963">Cytoplasm</keyword>
<evidence type="ECO:0000313" key="13">
    <source>
        <dbReference type="Proteomes" id="UP000527355"/>
    </source>
</evidence>
<proteinExistence type="inferred from homology"/>
<protein>
    <recommendedName>
        <fullName evidence="5">Probable RNA polymerase II nuclear localization protein SLC7A6OS</fullName>
    </recommendedName>
</protein>
<feature type="region of interest" description="Disordered" evidence="10">
    <location>
        <begin position="33"/>
        <end position="94"/>
    </location>
</feature>
<dbReference type="Pfam" id="PF08574">
    <property type="entry name" value="Iwr1"/>
    <property type="match status" value="1"/>
</dbReference>
<dbReference type="VEuPathDB" id="HostDB:LOC118663610"/>
<evidence type="ECO:0000256" key="7">
    <source>
        <dbReference type="ARBA" id="ARBA00022490"/>
    </source>
</evidence>
<keyword evidence="13" id="KW-1185">Reference proteome</keyword>
<name>A0A7J7VYJ5_MYOMY</name>
<keyword evidence="6" id="KW-0813">Transport</keyword>
<feature type="domain" description="Transcription factor Iwr1" evidence="11">
    <location>
        <begin position="113"/>
        <end position="178"/>
    </location>
</feature>
<dbReference type="EMBL" id="JABWUV010000009">
    <property type="protein sequence ID" value="KAF6330254.1"/>
    <property type="molecule type" value="Genomic_DNA"/>
</dbReference>
<dbReference type="InterPro" id="IPR013883">
    <property type="entry name" value="TF_Iwr1_dom"/>
</dbReference>
<dbReference type="PANTHER" id="PTHR31196">
    <property type="entry name" value="RNA POLYMERASE II NUCLEAR LOCALIZATION PROTEIN SLC7A6OS-RELATED"/>
    <property type="match status" value="1"/>
</dbReference>
<evidence type="ECO:0000313" key="12">
    <source>
        <dbReference type="EMBL" id="KAF6330254.1"/>
    </source>
</evidence>
<evidence type="ECO:0000256" key="10">
    <source>
        <dbReference type="SAM" id="MobiDB-lite"/>
    </source>
</evidence>
<evidence type="ECO:0000259" key="11">
    <source>
        <dbReference type="Pfam" id="PF08574"/>
    </source>
</evidence>
<keyword evidence="8" id="KW-0653">Protein transport</keyword>